<dbReference type="GO" id="GO:0004777">
    <property type="term" value="F:succinate-semialdehyde dehydrogenase (NAD+) activity"/>
    <property type="evidence" value="ECO:0007669"/>
    <property type="project" value="TreeGrafter"/>
</dbReference>
<feature type="domain" description="Aldehyde dehydrogenase" evidence="4">
    <location>
        <begin position="13"/>
        <end position="470"/>
    </location>
</feature>
<evidence type="ECO:0000256" key="2">
    <source>
        <dbReference type="PROSITE-ProRule" id="PRU10007"/>
    </source>
</evidence>
<dbReference type="Proteomes" id="UP000027222">
    <property type="component" value="Unassembled WGS sequence"/>
</dbReference>
<proteinExistence type="inferred from homology"/>
<dbReference type="InterPro" id="IPR050740">
    <property type="entry name" value="Aldehyde_DH_Superfamily"/>
</dbReference>
<sequence>MPPLTQLYINGRFVPSSTGETFEVRNPYSGEVVGLSSSASSADCKAAIDAASEAFKTWEHSTLNQRRDILLKAADLIQSDKYRTKVGQSIQEETAAATYWGNFNWALTSNFLRTQAGTIDQLRGEIYPSGSVPGAQVITQRRAMGVIFGVAPWNAPFVLSLRAIVVPILCGNTTVLKSSEYSPRSQSIVVELFEEAGLPAGVVNFISMSQESAPTLTAEIIAHPAVRCINFTGSDRVGKIIAMEAAKYLKPCVLELGGKAPAIVLNDANISEAAKAIVSSSMSHSGQICMATARVIVQSGVADRLISEVKSLSKNLHAGDVLNDESVALGALFTEGSAKNAISVIKDAQANGAELILGDVVSKGAVLQPHLLRNVKPGMQLWDRETFAPVLVFAVFETIDEAVEMANASDYSLSASLWSGDVYAAQSIAARVHSGYININGPTVHSEPSDGLVGLGGASGYGRFHIEDFTDKRVIICHPVGRKLPLVG</sequence>
<keyword evidence="1 3" id="KW-0560">Oxidoreductase</keyword>
<comment type="similarity">
    <text evidence="3">Belongs to the aldehyde dehydrogenase family.</text>
</comment>
<protein>
    <recommendedName>
        <fullName evidence="4">Aldehyde dehydrogenase domain-containing protein</fullName>
    </recommendedName>
</protein>
<dbReference type="SUPFAM" id="SSF53720">
    <property type="entry name" value="ALDH-like"/>
    <property type="match status" value="1"/>
</dbReference>
<dbReference type="Gene3D" id="3.40.605.10">
    <property type="entry name" value="Aldehyde Dehydrogenase, Chain A, domain 1"/>
    <property type="match status" value="1"/>
</dbReference>
<dbReference type="PANTHER" id="PTHR43353:SF6">
    <property type="entry name" value="CYTOPLASMIC ALDEHYDE DEHYDROGENASE (EUROFUNG)"/>
    <property type="match status" value="1"/>
</dbReference>
<dbReference type="InterPro" id="IPR029510">
    <property type="entry name" value="Ald_DH_CS_GLU"/>
</dbReference>
<dbReference type="PROSITE" id="PS00687">
    <property type="entry name" value="ALDEHYDE_DEHYDR_GLU"/>
    <property type="match status" value="1"/>
</dbReference>
<organism evidence="5 6">
    <name type="scientific">Galerina marginata (strain CBS 339.88)</name>
    <dbReference type="NCBI Taxonomy" id="685588"/>
    <lineage>
        <taxon>Eukaryota</taxon>
        <taxon>Fungi</taxon>
        <taxon>Dikarya</taxon>
        <taxon>Basidiomycota</taxon>
        <taxon>Agaricomycotina</taxon>
        <taxon>Agaricomycetes</taxon>
        <taxon>Agaricomycetidae</taxon>
        <taxon>Agaricales</taxon>
        <taxon>Agaricineae</taxon>
        <taxon>Strophariaceae</taxon>
        <taxon>Galerina</taxon>
    </lineage>
</organism>
<dbReference type="Gene3D" id="3.40.309.10">
    <property type="entry name" value="Aldehyde Dehydrogenase, Chain A, domain 2"/>
    <property type="match status" value="1"/>
</dbReference>
<dbReference type="GO" id="GO:0009450">
    <property type="term" value="P:gamma-aminobutyric acid catabolic process"/>
    <property type="evidence" value="ECO:0007669"/>
    <property type="project" value="TreeGrafter"/>
</dbReference>
<feature type="active site" evidence="2">
    <location>
        <position position="255"/>
    </location>
</feature>
<dbReference type="EMBL" id="KL142388">
    <property type="protein sequence ID" value="KDR72513.1"/>
    <property type="molecule type" value="Genomic_DNA"/>
</dbReference>
<accession>A0A067T0I9</accession>
<gene>
    <name evidence="5" type="ORF">GALMADRAFT_252630</name>
</gene>
<evidence type="ECO:0000256" key="1">
    <source>
        <dbReference type="ARBA" id="ARBA00023002"/>
    </source>
</evidence>
<evidence type="ECO:0000313" key="6">
    <source>
        <dbReference type="Proteomes" id="UP000027222"/>
    </source>
</evidence>
<dbReference type="InterPro" id="IPR016162">
    <property type="entry name" value="Ald_DH_N"/>
</dbReference>
<keyword evidence="6" id="KW-1185">Reference proteome</keyword>
<dbReference type="STRING" id="685588.A0A067T0I9"/>
<dbReference type="InterPro" id="IPR016161">
    <property type="entry name" value="Ald_DH/histidinol_DH"/>
</dbReference>
<reference evidence="6" key="1">
    <citation type="journal article" date="2014" name="Proc. Natl. Acad. Sci. U.S.A.">
        <title>Extensive sampling of basidiomycete genomes demonstrates inadequacy of the white-rot/brown-rot paradigm for wood decay fungi.</title>
        <authorList>
            <person name="Riley R."/>
            <person name="Salamov A.A."/>
            <person name="Brown D.W."/>
            <person name="Nagy L.G."/>
            <person name="Floudas D."/>
            <person name="Held B.W."/>
            <person name="Levasseur A."/>
            <person name="Lombard V."/>
            <person name="Morin E."/>
            <person name="Otillar R."/>
            <person name="Lindquist E.A."/>
            <person name="Sun H."/>
            <person name="LaButti K.M."/>
            <person name="Schmutz J."/>
            <person name="Jabbour D."/>
            <person name="Luo H."/>
            <person name="Baker S.E."/>
            <person name="Pisabarro A.G."/>
            <person name="Walton J.D."/>
            <person name="Blanchette R.A."/>
            <person name="Henrissat B."/>
            <person name="Martin F."/>
            <person name="Cullen D."/>
            <person name="Hibbett D.S."/>
            <person name="Grigoriev I.V."/>
        </authorList>
    </citation>
    <scope>NUCLEOTIDE SEQUENCE [LARGE SCALE GENOMIC DNA]</scope>
    <source>
        <strain evidence="6">CBS 339.88</strain>
    </source>
</reference>
<dbReference type="HOGENOM" id="CLU_005391_1_0_1"/>
<evidence type="ECO:0000259" key="4">
    <source>
        <dbReference type="Pfam" id="PF00171"/>
    </source>
</evidence>
<evidence type="ECO:0000313" key="5">
    <source>
        <dbReference type="EMBL" id="KDR72513.1"/>
    </source>
</evidence>
<dbReference type="PANTHER" id="PTHR43353">
    <property type="entry name" value="SUCCINATE-SEMIALDEHYDE DEHYDROGENASE, MITOCHONDRIAL"/>
    <property type="match status" value="1"/>
</dbReference>
<name>A0A067T0I9_GALM3</name>
<dbReference type="InterPro" id="IPR016163">
    <property type="entry name" value="Ald_DH_C"/>
</dbReference>
<dbReference type="AlphaFoldDB" id="A0A067T0I9"/>
<dbReference type="Pfam" id="PF00171">
    <property type="entry name" value="Aldedh"/>
    <property type="match status" value="1"/>
</dbReference>
<dbReference type="OrthoDB" id="310895at2759"/>
<evidence type="ECO:0000256" key="3">
    <source>
        <dbReference type="RuleBase" id="RU003345"/>
    </source>
</evidence>
<dbReference type="InterPro" id="IPR015590">
    <property type="entry name" value="Aldehyde_DH_dom"/>
</dbReference>